<evidence type="ECO:0000256" key="9">
    <source>
        <dbReference type="ARBA" id="ARBA00022832"/>
    </source>
</evidence>
<comment type="subcellular location">
    <subcellularLocation>
        <location evidence="3">Peroxisome</location>
    </subcellularLocation>
</comment>
<evidence type="ECO:0000256" key="4">
    <source>
        <dbReference type="ARBA" id="ARBA00004846"/>
    </source>
</evidence>
<dbReference type="GO" id="GO:0033540">
    <property type="term" value="P:fatty acid beta-oxidation using acyl-CoA oxidase"/>
    <property type="evidence" value="ECO:0007669"/>
    <property type="project" value="TreeGrafter"/>
</dbReference>
<dbReference type="Gene3D" id="2.40.110.10">
    <property type="entry name" value="Butyryl-CoA Dehydrogenase, subunit A, domain 2"/>
    <property type="match status" value="1"/>
</dbReference>
<dbReference type="OrthoDB" id="538336at2759"/>
<feature type="compositionally biased region" description="Polar residues" evidence="16">
    <location>
        <begin position="1"/>
        <end position="12"/>
    </location>
</feature>
<keyword evidence="12" id="KW-0576">Peroxisome</keyword>
<dbReference type="PANTHER" id="PTHR10909:SF352">
    <property type="entry name" value="ACYL-COENZYME A OXIDASE-LIKE PROTEIN"/>
    <property type="match status" value="1"/>
</dbReference>
<dbReference type="GO" id="GO:0005777">
    <property type="term" value="C:peroxisome"/>
    <property type="evidence" value="ECO:0007669"/>
    <property type="project" value="UniProtKB-SubCell"/>
</dbReference>
<dbReference type="SUPFAM" id="SSF56645">
    <property type="entry name" value="Acyl-CoA dehydrogenase NM domain-like"/>
    <property type="match status" value="1"/>
</dbReference>
<feature type="domain" description="Acyl-CoA oxidase C-terminal" evidence="17">
    <location>
        <begin position="512"/>
        <end position="694"/>
    </location>
</feature>
<dbReference type="FunFam" id="1.10.540.10:FF:000018">
    <property type="entry name" value="Acyl-coenzyme A oxidase"/>
    <property type="match status" value="1"/>
</dbReference>
<dbReference type="SUPFAM" id="SSF47203">
    <property type="entry name" value="Acyl-CoA dehydrogenase C-terminal domain-like"/>
    <property type="match status" value="2"/>
</dbReference>
<comment type="cofactor">
    <cofactor evidence="2">
        <name>FAD</name>
        <dbReference type="ChEBI" id="CHEBI:57692"/>
    </cofactor>
</comment>
<dbReference type="Pfam" id="PF02770">
    <property type="entry name" value="Acyl-CoA_dh_M"/>
    <property type="match status" value="1"/>
</dbReference>
<comment type="caution">
    <text evidence="21">The sequence shown here is derived from an EMBL/GenBank/DDBJ whole genome shotgun (WGS) entry which is preliminary data.</text>
</comment>
<keyword evidence="8 15" id="KW-0274">FAD</keyword>
<dbReference type="FunFam" id="2.40.110.10:FF:000003">
    <property type="entry name" value="Acyl-coenzyme A oxidase"/>
    <property type="match status" value="1"/>
</dbReference>
<gene>
    <name evidence="21" type="primary">POX1</name>
    <name evidence="21" type="ORF">C6P46_004841</name>
</gene>
<feature type="domain" description="Acyl-coenzyme A oxidase N-terminal" evidence="19">
    <location>
        <begin position="45"/>
        <end position="151"/>
    </location>
</feature>
<accession>A0A9P7B5Y1</accession>
<dbReference type="GO" id="GO:0003997">
    <property type="term" value="F:acyl-CoA oxidase activity"/>
    <property type="evidence" value="ECO:0007669"/>
    <property type="project" value="UniProtKB-EC"/>
</dbReference>
<dbReference type="Gene3D" id="1.10.540.10">
    <property type="entry name" value="Acyl-CoA dehydrogenase/oxidase, N-terminal domain"/>
    <property type="match status" value="1"/>
</dbReference>
<evidence type="ECO:0000256" key="14">
    <source>
        <dbReference type="PIRSR" id="PIRSR000168-1"/>
    </source>
</evidence>
<dbReference type="InterPro" id="IPR009100">
    <property type="entry name" value="AcylCoA_DH/oxidase_NM_dom_sf"/>
</dbReference>
<evidence type="ECO:0000256" key="2">
    <source>
        <dbReference type="ARBA" id="ARBA00001974"/>
    </source>
</evidence>
<organism evidence="21 22">
    <name type="scientific">Rhodotorula mucilaginosa</name>
    <name type="common">Yeast</name>
    <name type="synonym">Rhodotorula rubra</name>
    <dbReference type="NCBI Taxonomy" id="5537"/>
    <lineage>
        <taxon>Eukaryota</taxon>
        <taxon>Fungi</taxon>
        <taxon>Dikarya</taxon>
        <taxon>Basidiomycota</taxon>
        <taxon>Pucciniomycotina</taxon>
        <taxon>Microbotryomycetes</taxon>
        <taxon>Sporidiobolales</taxon>
        <taxon>Sporidiobolaceae</taxon>
        <taxon>Rhodotorula</taxon>
    </lineage>
</organism>
<feature type="domain" description="Acyl-CoA oxidase/dehydrogenase middle" evidence="18">
    <location>
        <begin position="163"/>
        <end position="270"/>
    </location>
</feature>
<reference evidence="21 22" key="1">
    <citation type="submission" date="2020-11" db="EMBL/GenBank/DDBJ databases">
        <title>Kefir isolates.</title>
        <authorList>
            <person name="Marcisauskas S."/>
            <person name="Kim Y."/>
            <person name="Blasche S."/>
        </authorList>
    </citation>
    <scope>NUCLEOTIDE SEQUENCE [LARGE SCALE GENOMIC DNA]</scope>
    <source>
        <strain evidence="21 22">KR</strain>
    </source>
</reference>
<dbReference type="Gene3D" id="1.20.140.10">
    <property type="entry name" value="Butyryl-CoA Dehydrogenase, subunit A, domain 3"/>
    <property type="match status" value="2"/>
</dbReference>
<evidence type="ECO:0000256" key="15">
    <source>
        <dbReference type="PIRSR" id="PIRSR000168-2"/>
    </source>
</evidence>
<dbReference type="GO" id="GO:0071949">
    <property type="term" value="F:FAD binding"/>
    <property type="evidence" value="ECO:0007669"/>
    <property type="project" value="InterPro"/>
</dbReference>
<dbReference type="InterPro" id="IPR046373">
    <property type="entry name" value="Acyl-CoA_Oxase/DH_mid-dom_sf"/>
</dbReference>
<evidence type="ECO:0000259" key="18">
    <source>
        <dbReference type="Pfam" id="PF02770"/>
    </source>
</evidence>
<dbReference type="InterPro" id="IPR029320">
    <property type="entry name" value="Acyl-CoA_ox_N"/>
</dbReference>
<evidence type="ECO:0000256" key="12">
    <source>
        <dbReference type="ARBA" id="ARBA00023140"/>
    </source>
</evidence>
<dbReference type="EC" id="1.3.3.6" evidence="6"/>
<keyword evidence="10" id="KW-0560">Oxidoreductase</keyword>
<comment type="similarity">
    <text evidence="5">Belongs to the acyl-CoA oxidase family.</text>
</comment>
<dbReference type="InterPro" id="IPR036250">
    <property type="entry name" value="AcylCo_DH-like_C"/>
</dbReference>
<protein>
    <recommendedName>
        <fullName evidence="6">acyl-CoA oxidase</fullName>
        <ecNumber evidence="6">1.3.3.6</ecNumber>
    </recommendedName>
</protein>
<feature type="domain" description="Acyl-CoA oxidase C-alpha1" evidence="20">
    <location>
        <begin position="300"/>
        <end position="472"/>
    </location>
</feature>
<dbReference type="Pfam" id="PF01756">
    <property type="entry name" value="ACOX"/>
    <property type="match status" value="1"/>
</dbReference>
<dbReference type="PIRSF" id="PIRSF000168">
    <property type="entry name" value="Acyl-CoA_oxidase"/>
    <property type="match status" value="1"/>
</dbReference>
<feature type="compositionally biased region" description="Pro residues" evidence="16">
    <location>
        <begin position="16"/>
        <end position="25"/>
    </location>
</feature>
<dbReference type="AlphaFoldDB" id="A0A9P7B5Y1"/>
<keyword evidence="7" id="KW-0285">Flavoprotein</keyword>
<dbReference type="PANTHER" id="PTHR10909">
    <property type="entry name" value="ELECTRON TRANSPORT OXIDOREDUCTASE"/>
    <property type="match status" value="1"/>
</dbReference>
<evidence type="ECO:0000256" key="16">
    <source>
        <dbReference type="SAM" id="MobiDB-lite"/>
    </source>
</evidence>
<dbReference type="InterPro" id="IPR006091">
    <property type="entry name" value="Acyl-CoA_Oxase/DH_mid-dom"/>
</dbReference>
<comment type="catalytic activity">
    <reaction evidence="1">
        <text>a 2,3-saturated acyl-CoA + O2 = a (2E)-enoyl-CoA + H2O2</text>
        <dbReference type="Rhea" id="RHEA:38959"/>
        <dbReference type="ChEBI" id="CHEBI:15379"/>
        <dbReference type="ChEBI" id="CHEBI:16240"/>
        <dbReference type="ChEBI" id="CHEBI:58856"/>
        <dbReference type="ChEBI" id="CHEBI:65111"/>
        <dbReference type="EC" id="1.3.3.6"/>
    </reaction>
</comment>
<evidence type="ECO:0000256" key="8">
    <source>
        <dbReference type="ARBA" id="ARBA00022827"/>
    </source>
</evidence>
<keyword evidence="9" id="KW-0276">Fatty acid metabolism</keyword>
<evidence type="ECO:0000313" key="22">
    <source>
        <dbReference type="Proteomes" id="UP000777482"/>
    </source>
</evidence>
<dbReference type="InterPro" id="IPR012258">
    <property type="entry name" value="Acyl-CoA_oxidase"/>
</dbReference>
<keyword evidence="11" id="KW-0443">Lipid metabolism</keyword>
<dbReference type="InterPro" id="IPR037069">
    <property type="entry name" value="AcylCoA_DH/ox_N_sf"/>
</dbReference>
<keyword evidence="22" id="KW-1185">Reference proteome</keyword>
<dbReference type="FunFam" id="1.20.140.10:FF:000013">
    <property type="entry name" value="Acyl-coenzyme A oxidase"/>
    <property type="match status" value="1"/>
</dbReference>
<evidence type="ECO:0000256" key="5">
    <source>
        <dbReference type="ARBA" id="ARBA00006288"/>
    </source>
</evidence>
<feature type="region of interest" description="Disordered" evidence="16">
    <location>
        <begin position="1"/>
        <end position="28"/>
    </location>
</feature>
<dbReference type="InterPro" id="IPR002655">
    <property type="entry name" value="Acyl-CoA_oxidase_C"/>
</dbReference>
<name>A0A9P7B5Y1_RHOMI</name>
<evidence type="ECO:0000259" key="19">
    <source>
        <dbReference type="Pfam" id="PF14749"/>
    </source>
</evidence>
<proteinExistence type="inferred from homology"/>
<sequence>MSSSDAPASTTKLAGAPPPVLPPSPVETMKAERARSQGIFDLRRMQFAMGNGEQEIILKEKFMMELERDPLFKVDDIHDLTKDQIRERTMAKFSSLIHWIVNERVDVFQKRLNVISLLDPGFYTRYGVHMGLFLGAIRSGATPNQMSYWMDKGALSLQGLIGCFAMTEMRGGSNVAGLETTATFDEKSDEFVIHTPRVEATKWWIGGAAHSATHAAVFAQLIVKGKYHGVKTFMVPLRNPKTYQLLPGIAIGKKFGRDGIDNGWIQFTNVRIPREYMLMKHTQVTRNGEVRDPPLAQLTYGALLGGRCSMVADSAEVAKKALTIAIRYAAVRRQFKSGDAELETVLLDYPTHQRRLLPLLAQAVAMGFTSYQVTAMYEAMTAQLEHFGADSDEAETKAVLDNLKETHATSAALKACCTWAALETIEKCRASLGGMGYSAYSALPSMYADQAVQATWEGDNTILMLQSGRSLVSSYGDALKGIRLPGGSAYLNGLPGVLTTSCPSDDATLRLDTLEQAWDCVSANVVRQAFEKYQEALKVQKLTREEALEACSQERFVAAKVHTAGYLYRMFHDAVIELSKTEPASNGVVKTLDDICRLYGCWAIEENAAYFLKYKFFSPKQMDIITAEVTRLCAELRTCAVLLTDSFDFSDHIINSPFGCYDGNVYERYFARVKASNPHNPVAPYFERVIKPLIEREPLELVDDVDQIDLDGEIAEIQAEREQNEQERVAAKKAKRASKAIEKPESYPQQAYYQGPPGGGGDKGPQMYQNGAPGMQQGYYPPPQQGQYQGPYQGQQPRLPLLSSHTFQTTTTIMT</sequence>
<evidence type="ECO:0000256" key="3">
    <source>
        <dbReference type="ARBA" id="ARBA00004275"/>
    </source>
</evidence>
<evidence type="ECO:0000259" key="17">
    <source>
        <dbReference type="Pfam" id="PF01756"/>
    </source>
</evidence>
<dbReference type="GO" id="GO:0005504">
    <property type="term" value="F:fatty acid binding"/>
    <property type="evidence" value="ECO:0007669"/>
    <property type="project" value="TreeGrafter"/>
</dbReference>
<evidence type="ECO:0000256" key="6">
    <source>
        <dbReference type="ARBA" id="ARBA00012870"/>
    </source>
</evidence>
<evidence type="ECO:0000313" key="21">
    <source>
        <dbReference type="EMBL" id="KAG0659901.1"/>
    </source>
</evidence>
<evidence type="ECO:0000256" key="7">
    <source>
        <dbReference type="ARBA" id="ARBA00022630"/>
    </source>
</evidence>
<evidence type="ECO:0000259" key="20">
    <source>
        <dbReference type="Pfam" id="PF22924"/>
    </source>
</evidence>
<dbReference type="EMBL" id="PUHQ01000049">
    <property type="protein sequence ID" value="KAG0659901.1"/>
    <property type="molecule type" value="Genomic_DNA"/>
</dbReference>
<comment type="subunit">
    <text evidence="13">Heteropentamer composed of five different subunits.</text>
</comment>
<feature type="active site" description="Proton acceptor" evidence="14">
    <location>
        <position position="457"/>
    </location>
</feature>
<comment type="pathway">
    <text evidence="4">Lipid metabolism; peroxisomal fatty acid beta-oxidation.</text>
</comment>
<feature type="binding site" evidence="15">
    <location>
        <position position="206"/>
    </location>
    <ligand>
        <name>FAD</name>
        <dbReference type="ChEBI" id="CHEBI:57692"/>
    </ligand>
</feature>
<evidence type="ECO:0000256" key="13">
    <source>
        <dbReference type="ARBA" id="ARBA00063271"/>
    </source>
</evidence>
<feature type="compositionally biased region" description="Low complexity" evidence="16">
    <location>
        <begin position="785"/>
        <end position="797"/>
    </location>
</feature>
<dbReference type="Proteomes" id="UP000777482">
    <property type="component" value="Unassembled WGS sequence"/>
</dbReference>
<dbReference type="GO" id="GO:0055088">
    <property type="term" value="P:lipid homeostasis"/>
    <property type="evidence" value="ECO:0007669"/>
    <property type="project" value="TreeGrafter"/>
</dbReference>
<dbReference type="FunFam" id="1.20.140.10:FF:000015">
    <property type="entry name" value="Acyl-coenzyme A oxidase"/>
    <property type="match status" value="1"/>
</dbReference>
<evidence type="ECO:0000256" key="11">
    <source>
        <dbReference type="ARBA" id="ARBA00023098"/>
    </source>
</evidence>
<feature type="region of interest" description="Disordered" evidence="16">
    <location>
        <begin position="735"/>
        <end position="801"/>
    </location>
</feature>
<evidence type="ECO:0000256" key="1">
    <source>
        <dbReference type="ARBA" id="ARBA00001201"/>
    </source>
</evidence>
<feature type="binding site" evidence="15">
    <location>
        <position position="167"/>
    </location>
    <ligand>
        <name>FAD</name>
        <dbReference type="ChEBI" id="CHEBI:57692"/>
    </ligand>
</feature>
<dbReference type="InterPro" id="IPR055060">
    <property type="entry name" value="ACOX_C_alpha1"/>
</dbReference>
<evidence type="ECO:0000256" key="10">
    <source>
        <dbReference type="ARBA" id="ARBA00023002"/>
    </source>
</evidence>
<dbReference type="Pfam" id="PF14749">
    <property type="entry name" value="Acyl-CoA_ox_N"/>
    <property type="match status" value="1"/>
</dbReference>
<dbReference type="Pfam" id="PF22924">
    <property type="entry name" value="ACOX_C_alpha1"/>
    <property type="match status" value="1"/>
</dbReference>